<feature type="region of interest" description="Disordered" evidence="1">
    <location>
        <begin position="169"/>
        <end position="193"/>
    </location>
</feature>
<dbReference type="EMBL" id="CYRX01000011">
    <property type="protein sequence ID" value="CUH59894.1"/>
    <property type="molecule type" value="Genomic_DNA"/>
</dbReference>
<gene>
    <name evidence="2" type="ORF">THS5294_01183</name>
</gene>
<reference evidence="2 3" key="1">
    <citation type="submission" date="2015-09" db="EMBL/GenBank/DDBJ databases">
        <authorList>
            <consortium name="Swine Surveillance"/>
        </authorList>
    </citation>
    <scope>NUCLEOTIDE SEQUENCE [LARGE SCALE GENOMIC DNA]</scope>
    <source>
        <strain evidence="2 3">CECT 5294</strain>
    </source>
</reference>
<evidence type="ECO:0000313" key="2">
    <source>
        <dbReference type="EMBL" id="CUH59894.1"/>
    </source>
</evidence>
<dbReference type="RefSeq" id="WP_058122985.1">
    <property type="nucleotide sequence ID" value="NZ_CYRX01000011.1"/>
</dbReference>
<name>A0A0P1EXP8_9RHOB</name>
<evidence type="ECO:0000313" key="3">
    <source>
        <dbReference type="Proteomes" id="UP000051298"/>
    </source>
</evidence>
<keyword evidence="2" id="KW-0966">Cell projection</keyword>
<dbReference type="eggNOG" id="ENOG50329WD">
    <property type="taxonomic scope" value="Bacteria"/>
</dbReference>
<dbReference type="InterPro" id="IPR027417">
    <property type="entry name" value="P-loop_NTPase"/>
</dbReference>
<keyword evidence="2" id="KW-0282">Flagellum</keyword>
<sequence length="470" mass="49979">MTEHVFRAADSDTAMEKAIRELGDDAMILSVKRVGDTTEVRAMKDTAAPRRIRKQTTVTKSAGAQQIDLATAMRQARSRREEPIEPAPINIFLDESDDAPDQLGGDTPAEPEFRAAEPVAPAPRLPRPAVVVKPTPEAAAQVQPKVLPPSRVAHKPIKPVLATKPAPVVTATPSTDKKPLVLKPFNPNANVPDSEIEAKPEKNAKPVLRPYVPQSQGGVRVNPSIRTVENHVLARNGFPSDIVTASIDPSGPSDLAGQLRRASDLLAERLAVASSAPAPLESDIVFVFGPPGSGKTTTAAKIAFHRIQTSQSRPSMLSLSKSGLFTDDRLRRHASFLNTPYADTLSGAELPLIVDCDHTDPIQIRQALAAVQDNFPSTRVQAIMTIPGAWSANAINKFTRDMALPGLGAIITHMQIGGVSIRGLSALSANGVSVISTMNDPAVSDGASLTNAPSLAALMREAFNNRESDA</sequence>
<accession>A0A0P1EXP8</accession>
<dbReference type="Proteomes" id="UP000051298">
    <property type="component" value="Unassembled WGS sequence"/>
</dbReference>
<dbReference type="AlphaFoldDB" id="A0A0P1EXP8"/>
<dbReference type="SUPFAM" id="SSF52540">
    <property type="entry name" value="P-loop containing nucleoside triphosphate hydrolases"/>
    <property type="match status" value="1"/>
</dbReference>
<evidence type="ECO:0000256" key="1">
    <source>
        <dbReference type="SAM" id="MobiDB-lite"/>
    </source>
</evidence>
<protein>
    <submittedName>
        <fullName evidence="2">Flagellar biosynthesis regulator FlhF</fullName>
    </submittedName>
</protein>
<dbReference type="STRING" id="266809.PM03_09440"/>
<proteinExistence type="predicted"/>
<feature type="region of interest" description="Disordered" evidence="1">
    <location>
        <begin position="94"/>
        <end position="117"/>
    </location>
</feature>
<keyword evidence="2" id="KW-0969">Cilium</keyword>
<dbReference type="Gene3D" id="3.40.50.300">
    <property type="entry name" value="P-loop containing nucleotide triphosphate hydrolases"/>
    <property type="match status" value="1"/>
</dbReference>
<organism evidence="2 3">
    <name type="scientific">Thalassobacter stenotrophicus</name>
    <dbReference type="NCBI Taxonomy" id="266809"/>
    <lineage>
        <taxon>Bacteria</taxon>
        <taxon>Pseudomonadati</taxon>
        <taxon>Pseudomonadota</taxon>
        <taxon>Alphaproteobacteria</taxon>
        <taxon>Rhodobacterales</taxon>
        <taxon>Roseobacteraceae</taxon>
        <taxon>Thalassobacter</taxon>
    </lineage>
</organism>